<gene>
    <name evidence="2" type="ORF">B0J13DRAFT_623493</name>
</gene>
<feature type="compositionally biased region" description="Low complexity" evidence="1">
    <location>
        <begin position="99"/>
        <end position="108"/>
    </location>
</feature>
<organism evidence="2 3">
    <name type="scientific">Dactylonectria estremocensis</name>
    <dbReference type="NCBI Taxonomy" id="1079267"/>
    <lineage>
        <taxon>Eukaryota</taxon>
        <taxon>Fungi</taxon>
        <taxon>Dikarya</taxon>
        <taxon>Ascomycota</taxon>
        <taxon>Pezizomycotina</taxon>
        <taxon>Sordariomycetes</taxon>
        <taxon>Hypocreomycetidae</taxon>
        <taxon>Hypocreales</taxon>
        <taxon>Nectriaceae</taxon>
        <taxon>Dactylonectria</taxon>
    </lineage>
</organism>
<evidence type="ECO:0000313" key="2">
    <source>
        <dbReference type="EMBL" id="KAH7142906.1"/>
    </source>
</evidence>
<keyword evidence="3" id="KW-1185">Reference proteome</keyword>
<proteinExistence type="predicted"/>
<dbReference type="OrthoDB" id="5071693at2759"/>
<reference evidence="2" key="1">
    <citation type="journal article" date="2021" name="Nat. Commun.">
        <title>Genetic determinants of endophytism in the Arabidopsis root mycobiome.</title>
        <authorList>
            <person name="Mesny F."/>
            <person name="Miyauchi S."/>
            <person name="Thiergart T."/>
            <person name="Pickel B."/>
            <person name="Atanasova L."/>
            <person name="Karlsson M."/>
            <person name="Huettel B."/>
            <person name="Barry K.W."/>
            <person name="Haridas S."/>
            <person name="Chen C."/>
            <person name="Bauer D."/>
            <person name="Andreopoulos W."/>
            <person name="Pangilinan J."/>
            <person name="LaButti K."/>
            <person name="Riley R."/>
            <person name="Lipzen A."/>
            <person name="Clum A."/>
            <person name="Drula E."/>
            <person name="Henrissat B."/>
            <person name="Kohler A."/>
            <person name="Grigoriev I.V."/>
            <person name="Martin F.M."/>
            <person name="Hacquard S."/>
        </authorList>
    </citation>
    <scope>NUCLEOTIDE SEQUENCE</scope>
    <source>
        <strain evidence="2">MPI-CAGE-AT-0021</strain>
    </source>
</reference>
<dbReference type="Proteomes" id="UP000717696">
    <property type="component" value="Unassembled WGS sequence"/>
</dbReference>
<feature type="region of interest" description="Disordered" evidence="1">
    <location>
        <begin position="80"/>
        <end position="108"/>
    </location>
</feature>
<evidence type="ECO:0000256" key="1">
    <source>
        <dbReference type="SAM" id="MobiDB-lite"/>
    </source>
</evidence>
<accession>A0A9P9ERZ8</accession>
<dbReference type="EMBL" id="JAGMUU010000011">
    <property type="protein sequence ID" value="KAH7142906.1"/>
    <property type="molecule type" value="Genomic_DNA"/>
</dbReference>
<sequence length="108" mass="12075">MLRLRLVSMLSPANLRPRDSWPGLDCGLLAAATSWGLSCEELKGFFNGAYLLRSMIAKMRQLAECEPDFARARRLLEAAQRERKHRGNEEGEDNDSDGDGSQQGDEYG</sequence>
<protein>
    <submittedName>
        <fullName evidence="2">Uncharacterized protein</fullName>
    </submittedName>
</protein>
<name>A0A9P9ERZ8_9HYPO</name>
<evidence type="ECO:0000313" key="3">
    <source>
        <dbReference type="Proteomes" id="UP000717696"/>
    </source>
</evidence>
<comment type="caution">
    <text evidence="2">The sequence shown here is derived from an EMBL/GenBank/DDBJ whole genome shotgun (WGS) entry which is preliminary data.</text>
</comment>
<dbReference type="AlphaFoldDB" id="A0A9P9ERZ8"/>